<accession>A0A3N7FIC5</accession>
<name>A0A3N7FIC5_POPTR</name>
<dbReference type="InterPro" id="IPR030183">
    <property type="entry name" value="SLAC/SLAH"/>
</dbReference>
<evidence type="ECO:0000256" key="9">
    <source>
        <dbReference type="ARBA" id="ARBA00023136"/>
    </source>
</evidence>
<dbReference type="PANTHER" id="PTHR31269:SF22">
    <property type="entry name" value="OS01G0247700 PROTEIN"/>
    <property type="match status" value="1"/>
</dbReference>
<dbReference type="GO" id="GO:0008308">
    <property type="term" value="F:voltage-gated monoatomic anion channel activity"/>
    <property type="evidence" value="ECO:0007669"/>
    <property type="project" value="InterPro"/>
</dbReference>
<dbReference type="InParanoid" id="A0A3N7FIC5"/>
<protein>
    <submittedName>
        <fullName evidence="11">Uncharacterized protein</fullName>
    </submittedName>
</protein>
<evidence type="ECO:0000256" key="7">
    <source>
        <dbReference type="ARBA" id="ARBA00022989"/>
    </source>
</evidence>
<comment type="subcellular location">
    <subcellularLocation>
        <location evidence="2">Cell membrane</location>
    </subcellularLocation>
    <subcellularLocation>
        <location evidence="1">Endomembrane system</location>
        <topology evidence="1">Multi-pass membrane protein</topology>
    </subcellularLocation>
</comment>
<dbReference type="GO" id="GO:0006873">
    <property type="term" value="P:intracellular monoatomic ion homeostasis"/>
    <property type="evidence" value="ECO:0007669"/>
    <property type="project" value="InterPro"/>
</dbReference>
<dbReference type="PANTHER" id="PTHR31269">
    <property type="entry name" value="S-TYPE ANION CHANNEL SLAH3"/>
    <property type="match status" value="1"/>
</dbReference>
<evidence type="ECO:0000256" key="6">
    <source>
        <dbReference type="ARBA" id="ARBA00022692"/>
    </source>
</evidence>
<evidence type="ECO:0000256" key="5">
    <source>
        <dbReference type="ARBA" id="ARBA00022475"/>
    </source>
</evidence>
<gene>
    <name evidence="11" type="ORF">POPTR_008G084901</name>
</gene>
<comment type="similarity">
    <text evidence="3">Belongs to the SLAC1 S-type anion channel family.</text>
</comment>
<dbReference type="Pfam" id="PF03595">
    <property type="entry name" value="SLAC1"/>
    <property type="match status" value="1"/>
</dbReference>
<keyword evidence="7 10" id="KW-1133">Transmembrane helix</keyword>
<evidence type="ECO:0000256" key="2">
    <source>
        <dbReference type="ARBA" id="ARBA00004236"/>
    </source>
</evidence>
<dbReference type="Proteomes" id="UP000006729">
    <property type="component" value="Chromosome 8"/>
</dbReference>
<dbReference type="SMR" id="A0A3N7FIC5"/>
<feature type="transmembrane region" description="Helical" evidence="10">
    <location>
        <begin position="74"/>
        <end position="92"/>
    </location>
</feature>
<keyword evidence="5" id="KW-1003">Cell membrane</keyword>
<keyword evidence="12" id="KW-1185">Reference proteome</keyword>
<dbReference type="EMBL" id="CM009297">
    <property type="protein sequence ID" value="RQO94375.1"/>
    <property type="molecule type" value="Genomic_DNA"/>
</dbReference>
<keyword evidence="8" id="KW-0406">Ion transport</keyword>
<evidence type="ECO:0000256" key="8">
    <source>
        <dbReference type="ARBA" id="ARBA00023065"/>
    </source>
</evidence>
<keyword evidence="6 10" id="KW-0812">Transmembrane</keyword>
<sequence length="147" mass="16579">MLNLVGAQAAANMGWKECCFLVFTWHGPLLGAVSGGGRLPAMSRPVFFLFIAAPSRESLAWESINGAFDTASKMLFFLTLFLLTSLICRPNLFKRSMRRFSVVWWAYSFPLTVVASSRFKGLCRRSEREDRKCYNASPFRARHLGLA</sequence>
<evidence type="ECO:0000313" key="12">
    <source>
        <dbReference type="Proteomes" id="UP000006729"/>
    </source>
</evidence>
<reference evidence="11 12" key="1">
    <citation type="journal article" date="2006" name="Science">
        <title>The genome of black cottonwood, Populus trichocarpa (Torr. &amp; Gray).</title>
        <authorList>
            <person name="Tuskan G.A."/>
            <person name="Difazio S."/>
            <person name="Jansson S."/>
            <person name="Bohlmann J."/>
            <person name="Grigoriev I."/>
            <person name="Hellsten U."/>
            <person name="Putnam N."/>
            <person name="Ralph S."/>
            <person name="Rombauts S."/>
            <person name="Salamov A."/>
            <person name="Schein J."/>
            <person name="Sterck L."/>
            <person name="Aerts A."/>
            <person name="Bhalerao R.R."/>
            <person name="Bhalerao R.P."/>
            <person name="Blaudez D."/>
            <person name="Boerjan W."/>
            <person name="Brun A."/>
            <person name="Brunner A."/>
            <person name="Busov V."/>
            <person name="Campbell M."/>
            <person name="Carlson J."/>
            <person name="Chalot M."/>
            <person name="Chapman J."/>
            <person name="Chen G.L."/>
            <person name="Cooper D."/>
            <person name="Coutinho P.M."/>
            <person name="Couturier J."/>
            <person name="Covert S."/>
            <person name="Cronk Q."/>
            <person name="Cunningham R."/>
            <person name="Davis J."/>
            <person name="Degroeve S."/>
            <person name="Dejardin A."/>
            <person name="Depamphilis C."/>
            <person name="Detter J."/>
            <person name="Dirks B."/>
            <person name="Dubchak I."/>
            <person name="Duplessis S."/>
            <person name="Ehlting J."/>
            <person name="Ellis B."/>
            <person name="Gendler K."/>
            <person name="Goodstein D."/>
            <person name="Gribskov M."/>
            <person name="Grimwood J."/>
            <person name="Groover A."/>
            <person name="Gunter L."/>
            <person name="Hamberger B."/>
            <person name="Heinze B."/>
            <person name="Helariutta Y."/>
            <person name="Henrissat B."/>
            <person name="Holligan D."/>
            <person name="Holt R."/>
            <person name="Huang W."/>
            <person name="Islam-Faridi N."/>
            <person name="Jones S."/>
            <person name="Jones-Rhoades M."/>
            <person name="Jorgensen R."/>
            <person name="Joshi C."/>
            <person name="Kangasjarvi J."/>
            <person name="Karlsson J."/>
            <person name="Kelleher C."/>
            <person name="Kirkpatrick R."/>
            <person name="Kirst M."/>
            <person name="Kohler A."/>
            <person name="Kalluri U."/>
            <person name="Larimer F."/>
            <person name="Leebens-Mack J."/>
            <person name="Leple J.C."/>
            <person name="Locascio P."/>
            <person name="Lou Y."/>
            <person name="Lucas S."/>
            <person name="Martin F."/>
            <person name="Montanini B."/>
            <person name="Napoli C."/>
            <person name="Nelson D.R."/>
            <person name="Nelson C."/>
            <person name="Nieminen K."/>
            <person name="Nilsson O."/>
            <person name="Pereda V."/>
            <person name="Peter G."/>
            <person name="Philippe R."/>
            <person name="Pilate G."/>
            <person name="Poliakov A."/>
            <person name="Razumovskaya J."/>
            <person name="Richardson P."/>
            <person name="Rinaldi C."/>
            <person name="Ritland K."/>
            <person name="Rouze P."/>
            <person name="Ryaboy D."/>
            <person name="Schmutz J."/>
            <person name="Schrader J."/>
            <person name="Segerman B."/>
            <person name="Shin H."/>
            <person name="Siddiqui A."/>
            <person name="Sterky F."/>
            <person name="Terry A."/>
            <person name="Tsai C.J."/>
            <person name="Uberbacher E."/>
            <person name="Unneberg P."/>
            <person name="Vahala J."/>
            <person name="Wall K."/>
            <person name="Wessler S."/>
            <person name="Yang G."/>
            <person name="Yin T."/>
            <person name="Douglas C."/>
            <person name="Marra M."/>
            <person name="Sandberg G."/>
            <person name="Van de Peer Y."/>
            <person name="Rokhsar D."/>
        </authorList>
    </citation>
    <scope>NUCLEOTIDE SEQUENCE [LARGE SCALE GENOMIC DNA]</scope>
    <source>
        <strain evidence="12">cv. Nisqually</strain>
    </source>
</reference>
<dbReference type="InterPro" id="IPR038665">
    <property type="entry name" value="Voltage-dep_anion_channel_sf"/>
</dbReference>
<evidence type="ECO:0000313" key="11">
    <source>
        <dbReference type="EMBL" id="RQO94375.1"/>
    </source>
</evidence>
<evidence type="ECO:0000256" key="4">
    <source>
        <dbReference type="ARBA" id="ARBA00022448"/>
    </source>
</evidence>
<dbReference type="Gene3D" id="1.50.10.150">
    <property type="entry name" value="Voltage-dependent anion channel"/>
    <property type="match status" value="1"/>
</dbReference>
<dbReference type="GO" id="GO:0012505">
    <property type="term" value="C:endomembrane system"/>
    <property type="evidence" value="ECO:0007669"/>
    <property type="project" value="UniProtKB-SubCell"/>
</dbReference>
<dbReference type="AlphaFoldDB" id="A0A3N7FIC5"/>
<keyword evidence="4" id="KW-0813">Transport</keyword>
<organism evidence="11 12">
    <name type="scientific">Populus trichocarpa</name>
    <name type="common">Western balsam poplar</name>
    <name type="synonym">Populus balsamifera subsp. trichocarpa</name>
    <dbReference type="NCBI Taxonomy" id="3694"/>
    <lineage>
        <taxon>Eukaryota</taxon>
        <taxon>Viridiplantae</taxon>
        <taxon>Streptophyta</taxon>
        <taxon>Embryophyta</taxon>
        <taxon>Tracheophyta</taxon>
        <taxon>Spermatophyta</taxon>
        <taxon>Magnoliopsida</taxon>
        <taxon>eudicotyledons</taxon>
        <taxon>Gunneridae</taxon>
        <taxon>Pentapetalae</taxon>
        <taxon>rosids</taxon>
        <taxon>fabids</taxon>
        <taxon>Malpighiales</taxon>
        <taxon>Salicaceae</taxon>
        <taxon>Saliceae</taxon>
        <taxon>Populus</taxon>
    </lineage>
</organism>
<evidence type="ECO:0000256" key="10">
    <source>
        <dbReference type="SAM" id="Phobius"/>
    </source>
</evidence>
<dbReference type="Gramene" id="Potri.008G084901.1.v4.1">
    <property type="protein sequence ID" value="Potri.008G084901.1.v4.1"/>
    <property type="gene ID" value="Potri.008G084901.v4.1"/>
</dbReference>
<evidence type="ECO:0000256" key="3">
    <source>
        <dbReference type="ARBA" id="ARBA00007808"/>
    </source>
</evidence>
<proteinExistence type="inferred from homology"/>
<dbReference type="GO" id="GO:0005886">
    <property type="term" value="C:plasma membrane"/>
    <property type="evidence" value="ECO:0007669"/>
    <property type="project" value="UniProtKB-SubCell"/>
</dbReference>
<evidence type="ECO:0000256" key="1">
    <source>
        <dbReference type="ARBA" id="ARBA00004127"/>
    </source>
</evidence>
<keyword evidence="9 10" id="KW-0472">Membrane</keyword>
<dbReference type="InterPro" id="IPR004695">
    <property type="entry name" value="SLAC1/Mae1/Ssu1/TehA"/>
</dbReference>